<evidence type="ECO:0000313" key="3">
    <source>
        <dbReference type="Proteomes" id="UP001162131"/>
    </source>
</evidence>
<accession>A0AAU9IJT3</accession>
<feature type="compositionally biased region" description="Basic residues" evidence="1">
    <location>
        <begin position="491"/>
        <end position="500"/>
    </location>
</feature>
<dbReference type="EMBL" id="CAJZBQ010000011">
    <property type="protein sequence ID" value="CAG9314041.1"/>
    <property type="molecule type" value="Genomic_DNA"/>
</dbReference>
<dbReference type="AlphaFoldDB" id="A0AAU9IJT3"/>
<organism evidence="2 3">
    <name type="scientific">Blepharisma stoltei</name>
    <dbReference type="NCBI Taxonomy" id="1481888"/>
    <lineage>
        <taxon>Eukaryota</taxon>
        <taxon>Sar</taxon>
        <taxon>Alveolata</taxon>
        <taxon>Ciliophora</taxon>
        <taxon>Postciliodesmatophora</taxon>
        <taxon>Heterotrichea</taxon>
        <taxon>Heterotrichida</taxon>
        <taxon>Blepharismidae</taxon>
        <taxon>Blepharisma</taxon>
    </lineage>
</organism>
<sequence length="660" mass="76792">MIEETFESTLVPDIDFLKYVYEEIEQGSEIERVYDQIEKPITLEKVKKILKELSIAFTYDFAQAHTYFQKKTNKNDPDDIIDPNNIRFESFKRRLGNYILEKAYDITGYEGGVAQLIEDTRHQPTEKFSIQESTKEGSFIDEDVPQTNQNEAALPKRESKNTWISKKLEEHKKEIEEVFNTNFNQLQGLMDIRVCKEIVQNIFEITKVDVAEKEIKKIFRYMDKQYPPKKCDENELLELRPEAIEELAKLGIDPSLVFPKISLDEILDIIETWAETSVEPIQDDNILKINKTIKEYTEICRLMAINDQNTKPIEILISNLEKELKDYKANKEKIAEKEVLGKQKDNLKGIFQFYSQVKMLGKSSTFEEIKDNQSVLTLPRFIQFCIDFNLIGIPSQQCRFISKDEVKIVFKRVSVSSRIMKESHFFDALDKLAAIFYNKKYDETYQTNFANQSLSVKRKLLYEYLGVNNTEELKKKGIIIKPKPKITDKKKDKRRSKSKAISKTPKSEIQKPIISIEAKEMTSSRRSLEEIPAENKKISLIKTNENEADHAKTEAQKILKPVQSTKVIKPPPLINLETTKITWNDLHNMDIKEINTEDSLTDLIYSEKQKQKLKNKNSSQKNIFQNMQEINEALKLHDTKLEKGLKIVEKAKASIALSRL</sequence>
<reference evidence="2" key="1">
    <citation type="submission" date="2021-09" db="EMBL/GenBank/DDBJ databases">
        <authorList>
            <consortium name="AG Swart"/>
            <person name="Singh M."/>
            <person name="Singh A."/>
            <person name="Seah K."/>
            <person name="Emmerich C."/>
        </authorList>
    </citation>
    <scope>NUCLEOTIDE SEQUENCE</scope>
    <source>
        <strain evidence="2">ATCC30299</strain>
    </source>
</reference>
<evidence type="ECO:0000313" key="2">
    <source>
        <dbReference type="EMBL" id="CAG9314041.1"/>
    </source>
</evidence>
<gene>
    <name evidence="2" type="ORF">BSTOLATCC_MIC9839</name>
</gene>
<dbReference type="Proteomes" id="UP001162131">
    <property type="component" value="Unassembled WGS sequence"/>
</dbReference>
<proteinExistence type="predicted"/>
<keyword evidence="3" id="KW-1185">Reference proteome</keyword>
<protein>
    <submittedName>
        <fullName evidence="2">Uncharacterized protein</fullName>
    </submittedName>
</protein>
<comment type="caution">
    <text evidence="2">The sequence shown here is derived from an EMBL/GenBank/DDBJ whole genome shotgun (WGS) entry which is preliminary data.</text>
</comment>
<feature type="region of interest" description="Disordered" evidence="1">
    <location>
        <begin position="484"/>
        <end position="508"/>
    </location>
</feature>
<evidence type="ECO:0000256" key="1">
    <source>
        <dbReference type="SAM" id="MobiDB-lite"/>
    </source>
</evidence>
<name>A0AAU9IJT3_9CILI</name>